<proteinExistence type="predicted"/>
<evidence type="ECO:0000256" key="1">
    <source>
        <dbReference type="ARBA" id="ARBA00022670"/>
    </source>
</evidence>
<feature type="domain" description="JAB" evidence="6">
    <location>
        <begin position="33"/>
        <end position="110"/>
    </location>
</feature>
<dbReference type="GO" id="GO:0006508">
    <property type="term" value="P:proteolysis"/>
    <property type="evidence" value="ECO:0007669"/>
    <property type="project" value="UniProtKB-KW"/>
</dbReference>
<dbReference type="GO" id="GO:0008270">
    <property type="term" value="F:zinc ion binding"/>
    <property type="evidence" value="ECO:0007669"/>
    <property type="project" value="TreeGrafter"/>
</dbReference>
<dbReference type="PANTHER" id="PTHR34858">
    <property type="entry name" value="CYSO-CYSTEINE PEPTIDASE"/>
    <property type="match status" value="1"/>
</dbReference>
<name>A0A7C4D238_THEPE</name>
<dbReference type="Pfam" id="PF14464">
    <property type="entry name" value="Prok-JAB"/>
    <property type="match status" value="1"/>
</dbReference>
<comment type="caution">
    <text evidence="7">The sequence shown here is derived from an EMBL/GenBank/DDBJ whole genome shotgun (WGS) entry which is preliminary data.</text>
</comment>
<keyword evidence="3" id="KW-0378">Hydrolase</keyword>
<keyword evidence="5" id="KW-0482">Metalloprotease</keyword>
<keyword evidence="2" id="KW-0479">Metal-binding</keyword>
<reference evidence="7" key="1">
    <citation type="journal article" date="2020" name="mSystems">
        <title>Genome- and Community-Level Interaction Insights into Carbon Utilization and Element Cycling Functions of Hydrothermarchaeota in Hydrothermal Sediment.</title>
        <authorList>
            <person name="Zhou Z."/>
            <person name="Liu Y."/>
            <person name="Xu W."/>
            <person name="Pan J."/>
            <person name="Luo Z.H."/>
            <person name="Li M."/>
        </authorList>
    </citation>
    <scope>NUCLEOTIDE SEQUENCE</scope>
    <source>
        <strain evidence="7">SpSt-649</strain>
    </source>
</reference>
<evidence type="ECO:0000256" key="2">
    <source>
        <dbReference type="ARBA" id="ARBA00022723"/>
    </source>
</evidence>
<evidence type="ECO:0000313" key="7">
    <source>
        <dbReference type="EMBL" id="HGM46780.1"/>
    </source>
</evidence>
<evidence type="ECO:0000256" key="3">
    <source>
        <dbReference type="ARBA" id="ARBA00022801"/>
    </source>
</evidence>
<sequence length="130" mass="14076">MVDEALLNRLLSTEPGEVYLLGGKMTEGFVAVRELVPVEAVRRPGFFEARPESVLSAIAQIAEKGLELVGIFHAHASGESRPSPLDVLGMRRAGLLWLIRSGGSVKAWTLSGCRVVEVPILTRADGLRTR</sequence>
<protein>
    <recommendedName>
        <fullName evidence="6">JAB domain-containing protein</fullName>
    </recommendedName>
</protein>
<keyword evidence="1" id="KW-0645">Protease</keyword>
<dbReference type="GO" id="GO:0008235">
    <property type="term" value="F:metalloexopeptidase activity"/>
    <property type="evidence" value="ECO:0007669"/>
    <property type="project" value="TreeGrafter"/>
</dbReference>
<keyword evidence="4" id="KW-0862">Zinc</keyword>
<evidence type="ECO:0000259" key="6">
    <source>
        <dbReference type="Pfam" id="PF14464"/>
    </source>
</evidence>
<dbReference type="AlphaFoldDB" id="A0A7C4D238"/>
<evidence type="ECO:0000256" key="4">
    <source>
        <dbReference type="ARBA" id="ARBA00022833"/>
    </source>
</evidence>
<accession>A0A7C4D238</accession>
<dbReference type="EMBL" id="DTBQ01000093">
    <property type="protein sequence ID" value="HGM46780.1"/>
    <property type="molecule type" value="Genomic_DNA"/>
</dbReference>
<organism evidence="7">
    <name type="scientific">Thermofilum pendens</name>
    <dbReference type="NCBI Taxonomy" id="2269"/>
    <lineage>
        <taxon>Archaea</taxon>
        <taxon>Thermoproteota</taxon>
        <taxon>Thermoprotei</taxon>
        <taxon>Thermofilales</taxon>
        <taxon>Thermofilaceae</taxon>
        <taxon>Thermofilum</taxon>
    </lineage>
</organism>
<dbReference type="InterPro" id="IPR028090">
    <property type="entry name" value="JAB_dom_prok"/>
</dbReference>
<evidence type="ECO:0000256" key="5">
    <source>
        <dbReference type="ARBA" id="ARBA00023049"/>
    </source>
</evidence>
<dbReference type="Gene3D" id="3.40.140.10">
    <property type="entry name" value="Cytidine Deaminase, domain 2"/>
    <property type="match status" value="1"/>
</dbReference>
<dbReference type="PANTHER" id="PTHR34858:SF1">
    <property type="entry name" value="CYSO-CYSTEINE PEPTIDASE"/>
    <property type="match status" value="1"/>
</dbReference>
<dbReference type="SUPFAM" id="SSF102712">
    <property type="entry name" value="JAB1/MPN domain"/>
    <property type="match status" value="1"/>
</dbReference>
<gene>
    <name evidence="7" type="ORF">ENU21_03365</name>
</gene>
<dbReference type="InterPro" id="IPR051929">
    <property type="entry name" value="VirAsm_ModProt"/>
</dbReference>